<dbReference type="InterPro" id="IPR036961">
    <property type="entry name" value="Kinesin_motor_dom_sf"/>
</dbReference>
<dbReference type="PRINTS" id="PR00380">
    <property type="entry name" value="KINESINHEAVY"/>
</dbReference>
<dbReference type="InterPro" id="IPR001752">
    <property type="entry name" value="Kinesin_motor_dom"/>
</dbReference>
<keyword evidence="4" id="KW-0493">Microtubule</keyword>
<dbReference type="EMBL" id="HE575324">
    <property type="protein sequence ID" value="CCC95481.1"/>
    <property type="molecule type" value="Genomic_DNA"/>
</dbReference>
<evidence type="ECO:0000256" key="1">
    <source>
        <dbReference type="ARBA" id="ARBA00022741"/>
    </source>
</evidence>
<keyword evidence="3 4" id="KW-0505">Motor protein</keyword>
<dbReference type="GO" id="GO:0007018">
    <property type="term" value="P:microtubule-based movement"/>
    <property type="evidence" value="ECO:0007669"/>
    <property type="project" value="InterPro"/>
</dbReference>
<evidence type="ECO:0000256" key="6">
    <source>
        <dbReference type="SAM" id="MobiDB-lite"/>
    </source>
</evidence>
<feature type="region of interest" description="Disordered" evidence="6">
    <location>
        <begin position="1"/>
        <end position="24"/>
    </location>
</feature>
<dbReference type="SUPFAM" id="SSF52540">
    <property type="entry name" value="P-loop containing nucleoside triphosphate hydrolases"/>
    <property type="match status" value="1"/>
</dbReference>
<feature type="coiled-coil region" evidence="5">
    <location>
        <begin position="129"/>
        <end position="170"/>
    </location>
</feature>
<keyword evidence="2 3" id="KW-0067">ATP-binding</keyword>
<dbReference type="Pfam" id="PF00225">
    <property type="entry name" value="Kinesin"/>
    <property type="match status" value="1"/>
</dbReference>
<organism evidence="8">
    <name type="scientific">Trypanosoma congolense (strain IL3000)</name>
    <dbReference type="NCBI Taxonomy" id="1068625"/>
    <lineage>
        <taxon>Eukaryota</taxon>
        <taxon>Discoba</taxon>
        <taxon>Euglenozoa</taxon>
        <taxon>Kinetoplastea</taxon>
        <taxon>Metakinetoplastina</taxon>
        <taxon>Trypanosomatida</taxon>
        <taxon>Trypanosomatidae</taxon>
        <taxon>Trypanosoma</taxon>
        <taxon>Nannomonas</taxon>
    </lineage>
</organism>
<keyword evidence="1 3" id="KW-0547">Nucleotide-binding</keyword>
<dbReference type="SMART" id="SM00129">
    <property type="entry name" value="KISc"/>
    <property type="match status" value="1"/>
</dbReference>
<feature type="region of interest" description="Disordered" evidence="6">
    <location>
        <begin position="288"/>
        <end position="333"/>
    </location>
</feature>
<feature type="compositionally biased region" description="Polar residues" evidence="6">
    <location>
        <begin position="299"/>
        <end position="313"/>
    </location>
</feature>
<dbReference type="VEuPathDB" id="TriTrypDB:TcIL3000.11.9460"/>
<feature type="compositionally biased region" description="Low complexity" evidence="6">
    <location>
        <begin position="288"/>
        <end position="297"/>
    </location>
</feature>
<dbReference type="PROSITE" id="PS50067">
    <property type="entry name" value="KINESIN_MOTOR_2"/>
    <property type="match status" value="1"/>
</dbReference>
<name>G0V1G0_TRYCI</name>
<dbReference type="Gene3D" id="3.40.850.10">
    <property type="entry name" value="Kinesin motor domain"/>
    <property type="match status" value="1"/>
</dbReference>
<keyword evidence="5" id="KW-0175">Coiled coil</keyword>
<reference evidence="8" key="1">
    <citation type="journal article" date="2012" name="Proc. Natl. Acad. Sci. U.S.A.">
        <title>Antigenic diversity is generated by distinct evolutionary mechanisms in African trypanosome species.</title>
        <authorList>
            <person name="Jackson A.P."/>
            <person name="Berry A."/>
            <person name="Aslett M."/>
            <person name="Allison H.C."/>
            <person name="Burton P."/>
            <person name="Vavrova-Anderson J."/>
            <person name="Brown R."/>
            <person name="Browne H."/>
            <person name="Corton N."/>
            <person name="Hauser H."/>
            <person name="Gamble J."/>
            <person name="Gilderthorp R."/>
            <person name="Marcello L."/>
            <person name="McQuillan J."/>
            <person name="Otto T.D."/>
            <person name="Quail M.A."/>
            <person name="Sanders M.J."/>
            <person name="van Tonder A."/>
            <person name="Ginger M.L."/>
            <person name="Field M.C."/>
            <person name="Barry J.D."/>
            <person name="Hertz-Fowler C."/>
            <person name="Berriman M."/>
        </authorList>
    </citation>
    <scope>NUCLEOTIDE SEQUENCE</scope>
    <source>
        <strain evidence="8">IL3000</strain>
    </source>
</reference>
<evidence type="ECO:0000256" key="5">
    <source>
        <dbReference type="SAM" id="Coils"/>
    </source>
</evidence>
<evidence type="ECO:0000259" key="7">
    <source>
        <dbReference type="PROSITE" id="PS50067"/>
    </source>
</evidence>
<dbReference type="GO" id="GO:0005524">
    <property type="term" value="F:ATP binding"/>
    <property type="evidence" value="ECO:0007669"/>
    <property type="project" value="UniProtKB-UniRule"/>
</dbReference>
<dbReference type="AlphaFoldDB" id="G0V1G0"/>
<dbReference type="InterPro" id="IPR019821">
    <property type="entry name" value="Kinesin_motor_CS"/>
</dbReference>
<sequence length="669" mass="73907">MNQLGVKRQRQGDEANAIAKGTGASRSVKAAAATTIVVPASLSCSSAVGRGATWAQKTKELQDQIIQLAQLYTAKKRENEEVQDAIEEMIASHDADMIAVVADDGARRQGHLNSLAELRSREEACALEKQRALDQAAELQSQRAALERLKDGLREEIVIQTDSLEQLQGELSAQRERTARERGRLEELAERHRLMQNATYGLSGEVKEIVEELESLAGKKELAGEAAQLVELTRRQLYSQCEEMKGTIRVYCRVKGSEPSVLSSSRLADETVSNSSYFCDVRSQFPSEASQEESASPRGTGSASVGSRQTSDSGPRETGQGERNPLKGYFVFPEGDTEDRRSLCVMFSRKNASLTGRQDVKETFTFDRVFDGESTQEAVYAEVEPLVNCAVDGYRVCVFAYGQTGSGKTYSMQGDVHDESRSGITPRALQTIFRREGELRAEGWKYKLTCHFVEIYNDVIRDLLQDPSVYEPAGYAASQPNYHTIKQNSETGSTHITGVTERRINSLSDFQRLYDTAMKNRSTAKTALNDHSSRSHCIFVLNIRGEHAAMHQRSDGVLCMVDLAGSERAHDSGVQGKHFREAVNINRSLLDLGKCISALGKPGAVAPWRNCKLTYLLQNYLGTKGGKMLMLVTVSNQEEHISESINSLRFAKCVNQTVVGASVRRVSNF</sequence>
<dbReference type="PROSITE" id="PS00411">
    <property type="entry name" value="KINESIN_MOTOR_1"/>
    <property type="match status" value="1"/>
</dbReference>
<protein>
    <recommendedName>
        <fullName evidence="4">Kinesin-like protein</fullName>
    </recommendedName>
</protein>
<proteinExistence type="inferred from homology"/>
<gene>
    <name evidence="8" type="ORF">TCIL3000_11_9460</name>
</gene>
<dbReference type="InterPro" id="IPR027640">
    <property type="entry name" value="Kinesin-like_fam"/>
</dbReference>
<feature type="binding site" evidence="3">
    <location>
        <begin position="402"/>
        <end position="409"/>
    </location>
    <ligand>
        <name>ATP</name>
        <dbReference type="ChEBI" id="CHEBI:30616"/>
    </ligand>
</feature>
<evidence type="ECO:0000256" key="4">
    <source>
        <dbReference type="RuleBase" id="RU000394"/>
    </source>
</evidence>
<dbReference type="PANTHER" id="PTHR47972">
    <property type="entry name" value="KINESIN-LIKE PROTEIN KLP-3"/>
    <property type="match status" value="1"/>
</dbReference>
<accession>G0V1G0</accession>
<evidence type="ECO:0000313" key="8">
    <source>
        <dbReference type="EMBL" id="CCC95481.1"/>
    </source>
</evidence>
<evidence type="ECO:0000256" key="2">
    <source>
        <dbReference type="ARBA" id="ARBA00022840"/>
    </source>
</evidence>
<dbReference type="InterPro" id="IPR027417">
    <property type="entry name" value="P-loop_NTPase"/>
</dbReference>
<comment type="similarity">
    <text evidence="3 4">Belongs to the TRAFAC class myosin-kinesin ATPase superfamily. Kinesin family.</text>
</comment>
<evidence type="ECO:0000256" key="3">
    <source>
        <dbReference type="PROSITE-ProRule" id="PRU00283"/>
    </source>
</evidence>
<dbReference type="PANTHER" id="PTHR47972:SF28">
    <property type="entry name" value="KINESIN-LIKE PROTEIN KLP-3"/>
    <property type="match status" value="1"/>
</dbReference>
<dbReference type="GO" id="GO:0003777">
    <property type="term" value="F:microtubule motor activity"/>
    <property type="evidence" value="ECO:0007669"/>
    <property type="project" value="InterPro"/>
</dbReference>
<feature type="domain" description="Kinesin motor" evidence="7">
    <location>
        <begin position="247"/>
        <end position="657"/>
    </location>
</feature>
<dbReference type="GO" id="GO:0008017">
    <property type="term" value="F:microtubule binding"/>
    <property type="evidence" value="ECO:0007669"/>
    <property type="project" value="InterPro"/>
</dbReference>
<dbReference type="GO" id="GO:0005874">
    <property type="term" value="C:microtubule"/>
    <property type="evidence" value="ECO:0007669"/>
    <property type="project" value="UniProtKB-KW"/>
</dbReference>